<dbReference type="PROSITE" id="PS51846">
    <property type="entry name" value="CNNM"/>
    <property type="match status" value="1"/>
</dbReference>
<dbReference type="SUPFAM" id="SSF54631">
    <property type="entry name" value="CBS-domain pair"/>
    <property type="match status" value="1"/>
</dbReference>
<feature type="transmembrane region" description="Helical" evidence="9">
    <location>
        <begin position="148"/>
        <end position="167"/>
    </location>
</feature>
<feature type="region of interest" description="Disordered" evidence="8">
    <location>
        <begin position="495"/>
        <end position="536"/>
    </location>
</feature>
<dbReference type="GeneID" id="41972801"/>
<feature type="region of interest" description="Disordered" evidence="8">
    <location>
        <begin position="1104"/>
        <end position="1129"/>
    </location>
</feature>
<evidence type="ECO:0000256" key="9">
    <source>
        <dbReference type="SAM" id="Phobius"/>
    </source>
</evidence>
<feature type="region of interest" description="Disordered" evidence="8">
    <location>
        <begin position="1340"/>
        <end position="1408"/>
    </location>
</feature>
<evidence type="ECO:0000259" key="10">
    <source>
        <dbReference type="PROSITE" id="PS51371"/>
    </source>
</evidence>
<evidence type="ECO:0000256" key="3">
    <source>
        <dbReference type="ARBA" id="ARBA00022737"/>
    </source>
</evidence>
<feature type="transmembrane region" description="Helical" evidence="9">
    <location>
        <begin position="179"/>
        <end position="199"/>
    </location>
</feature>
<dbReference type="FunFam" id="3.10.580.10:FF:000006">
    <property type="entry name" value="DUF21 and CBS domain protein"/>
    <property type="match status" value="1"/>
</dbReference>
<dbReference type="Pfam" id="PF01595">
    <property type="entry name" value="CNNM"/>
    <property type="match status" value="1"/>
</dbReference>
<keyword evidence="13" id="KW-1185">Reference proteome</keyword>
<feature type="region of interest" description="Disordered" evidence="8">
    <location>
        <begin position="676"/>
        <end position="794"/>
    </location>
</feature>
<dbReference type="GO" id="GO:0030026">
    <property type="term" value="P:intracellular manganese ion homeostasis"/>
    <property type="evidence" value="ECO:0007669"/>
    <property type="project" value="TreeGrafter"/>
</dbReference>
<feature type="compositionally biased region" description="Basic and acidic residues" evidence="8">
    <location>
        <begin position="883"/>
        <end position="892"/>
    </location>
</feature>
<protein>
    <submittedName>
        <fullName evidence="12">Uncharacterized protein</fullName>
    </submittedName>
</protein>
<feature type="compositionally biased region" description="Basic and acidic residues" evidence="8">
    <location>
        <begin position="1397"/>
        <end position="1408"/>
    </location>
</feature>
<keyword evidence="3" id="KW-0677">Repeat</keyword>
<reference evidence="12 13" key="1">
    <citation type="submission" date="2019-06" db="EMBL/GenBank/DDBJ databases">
        <title>Draft genome sequence of the filamentous fungus Phialemoniopsis curvata isolated from diesel fuel.</title>
        <authorList>
            <person name="Varaljay V.A."/>
            <person name="Lyon W.J."/>
            <person name="Crouch A.L."/>
            <person name="Drake C.E."/>
            <person name="Hollomon J.M."/>
            <person name="Nadeau L.J."/>
            <person name="Nunn H.S."/>
            <person name="Stevenson B.S."/>
            <person name="Bojanowski C.L."/>
            <person name="Crookes-Goodson W.J."/>
        </authorList>
    </citation>
    <scope>NUCLEOTIDE SEQUENCE [LARGE SCALE GENOMIC DNA]</scope>
    <source>
        <strain evidence="12 13">D216</strain>
    </source>
</reference>
<dbReference type="PANTHER" id="PTHR12064:SF97">
    <property type="entry name" value="METAL TRANSPORTER CNNM-5"/>
    <property type="match status" value="1"/>
</dbReference>
<dbReference type="EMBL" id="SKBQ01000027">
    <property type="protein sequence ID" value="TPX14662.1"/>
    <property type="molecule type" value="Genomic_DNA"/>
</dbReference>
<evidence type="ECO:0000256" key="1">
    <source>
        <dbReference type="ARBA" id="ARBA00004141"/>
    </source>
</evidence>
<dbReference type="GO" id="GO:0016020">
    <property type="term" value="C:membrane"/>
    <property type="evidence" value="ECO:0007669"/>
    <property type="project" value="UniProtKB-SubCell"/>
</dbReference>
<dbReference type="InterPro" id="IPR045095">
    <property type="entry name" value="ACDP"/>
</dbReference>
<keyword evidence="4 7" id="KW-1133">Transmembrane helix</keyword>
<feature type="compositionally biased region" description="Basic and acidic residues" evidence="8">
    <location>
        <begin position="1255"/>
        <end position="1288"/>
    </location>
</feature>
<dbReference type="OrthoDB" id="5353557at2759"/>
<keyword evidence="2 7" id="KW-0812">Transmembrane</keyword>
<proteinExistence type="predicted"/>
<feature type="compositionally biased region" description="Polar residues" evidence="8">
    <location>
        <begin position="502"/>
        <end position="512"/>
    </location>
</feature>
<evidence type="ECO:0000256" key="4">
    <source>
        <dbReference type="ARBA" id="ARBA00022989"/>
    </source>
</evidence>
<dbReference type="InParanoid" id="A0A507AXH9"/>
<feature type="region of interest" description="Disordered" evidence="8">
    <location>
        <begin position="860"/>
        <end position="921"/>
    </location>
</feature>
<dbReference type="InterPro" id="IPR000644">
    <property type="entry name" value="CBS_dom"/>
</dbReference>
<evidence type="ECO:0000256" key="8">
    <source>
        <dbReference type="SAM" id="MobiDB-lite"/>
    </source>
</evidence>
<keyword evidence="6" id="KW-0129">CBS domain</keyword>
<evidence type="ECO:0000256" key="7">
    <source>
        <dbReference type="PROSITE-ProRule" id="PRU01193"/>
    </source>
</evidence>
<dbReference type="Gene3D" id="3.10.580.10">
    <property type="entry name" value="CBS-domain"/>
    <property type="match status" value="1"/>
</dbReference>
<evidence type="ECO:0000256" key="2">
    <source>
        <dbReference type="ARBA" id="ARBA00022692"/>
    </source>
</evidence>
<feature type="compositionally biased region" description="Polar residues" evidence="8">
    <location>
        <begin position="443"/>
        <end position="459"/>
    </location>
</feature>
<dbReference type="GO" id="GO:0005737">
    <property type="term" value="C:cytoplasm"/>
    <property type="evidence" value="ECO:0007669"/>
    <property type="project" value="TreeGrafter"/>
</dbReference>
<feature type="compositionally biased region" description="Basic residues" evidence="8">
    <location>
        <begin position="772"/>
        <end position="785"/>
    </location>
</feature>
<feature type="region of interest" description="Disordered" evidence="8">
    <location>
        <begin position="407"/>
        <end position="482"/>
    </location>
</feature>
<feature type="compositionally biased region" description="Polar residues" evidence="8">
    <location>
        <begin position="523"/>
        <end position="532"/>
    </location>
</feature>
<dbReference type="RefSeq" id="XP_030996373.1">
    <property type="nucleotide sequence ID" value="XM_031139866.1"/>
</dbReference>
<keyword evidence="5 7" id="KW-0472">Membrane</keyword>
<dbReference type="CDD" id="cd04590">
    <property type="entry name" value="CBS_pair_CorC_HlyC_assoc"/>
    <property type="match status" value="1"/>
</dbReference>
<dbReference type="PROSITE" id="PS51371">
    <property type="entry name" value="CBS"/>
    <property type="match status" value="1"/>
</dbReference>
<feature type="non-terminal residue" evidence="12">
    <location>
        <position position="1408"/>
    </location>
</feature>
<comment type="caution">
    <text evidence="12">The sequence shown here is derived from an EMBL/GenBank/DDBJ whole genome shotgun (WGS) entry which is preliminary data.</text>
</comment>
<feature type="transmembrane region" description="Helical" evidence="9">
    <location>
        <begin position="62"/>
        <end position="87"/>
    </location>
</feature>
<organism evidence="12 13">
    <name type="scientific">Thyridium curvatum</name>
    <dbReference type="NCBI Taxonomy" id="1093900"/>
    <lineage>
        <taxon>Eukaryota</taxon>
        <taxon>Fungi</taxon>
        <taxon>Dikarya</taxon>
        <taxon>Ascomycota</taxon>
        <taxon>Pezizomycotina</taxon>
        <taxon>Sordariomycetes</taxon>
        <taxon>Sordariomycetidae</taxon>
        <taxon>Thyridiales</taxon>
        <taxon>Thyridiaceae</taxon>
        <taxon>Thyridium</taxon>
    </lineage>
</organism>
<dbReference type="PANTHER" id="PTHR12064">
    <property type="entry name" value="METAL TRANSPORTER CNNM"/>
    <property type="match status" value="1"/>
</dbReference>
<feature type="region of interest" description="Disordered" evidence="8">
    <location>
        <begin position="1255"/>
        <end position="1289"/>
    </location>
</feature>
<evidence type="ECO:0000313" key="12">
    <source>
        <dbReference type="EMBL" id="TPX14662.1"/>
    </source>
</evidence>
<evidence type="ECO:0000256" key="6">
    <source>
        <dbReference type="PROSITE-ProRule" id="PRU00703"/>
    </source>
</evidence>
<gene>
    <name evidence="12" type="ORF">E0L32_005354</name>
</gene>
<feature type="domain" description="CNNM transmembrane" evidence="11">
    <location>
        <begin position="58"/>
        <end position="243"/>
    </location>
</feature>
<evidence type="ECO:0000313" key="13">
    <source>
        <dbReference type="Proteomes" id="UP000319257"/>
    </source>
</evidence>
<name>A0A507AXH9_9PEZI</name>
<feature type="transmembrane region" description="Helical" evidence="9">
    <location>
        <begin position="20"/>
        <end position="42"/>
    </location>
</feature>
<dbReference type="InterPro" id="IPR046342">
    <property type="entry name" value="CBS_dom_sf"/>
</dbReference>
<feature type="domain" description="CBS" evidence="10">
    <location>
        <begin position="322"/>
        <end position="389"/>
    </location>
</feature>
<dbReference type="InterPro" id="IPR002550">
    <property type="entry name" value="CNNM"/>
</dbReference>
<sequence length="1408" mass="151524">MAKPSSRRPHSSSSLGAYNAVRTTALGLAKVMSLGISAASAAPLAALEHKDNDDPDGEGTPMWILLVASMILVLLGGAFAGLTIALMGQDGIYLQVLARDETEPQHKNAGRVFRLLQRGKHWVLVTLLLSNVIVNETLPVVLDRCLGGGVAAVVGSTFLIVIFGEVLPQSVCVRYGLPIGGYMSKPVLLLMWLMAPIAWPTAKLLDWVLGEDHGTVYKKSGLKTLVTLHRSLGEVSERLNQDEVTIISAVLDLKEKPVENVMTPMEDVFVMSEDTVLDEKMMDLILSAGYSRIPIHEPGKPTNFVGMLLVKILITYDPEDAMRVQDFPLATLPETRPETSCLDIVNFFQEGKSHMVLVSEYPGEDHGALGVVTLEDVIEELIGEEIIDESDVYIDVHKAIRRLAPAPHARIQRRHSQIGDENGKSSNVVDGKGQENGEAAPMNRSQSAETRPLSSSPQAGGTFLTRRSSVGLDGQPSGAGVSVRANLDDLRQHLRHLGPSNPAHNPKNTASKTVKVKPGIPASASTGSNVASSKKPLQGEVIYETHRNDYHHDHDEADESAPLLRPPLTAKDGVQALHQSYGSARPPSFTRSPESRPALTVDIEDVAIIETHDHATQTTKSATATPAAESPDASGSPNSELEEVQRSARRLGVRSGSITENVVESRGIRKVVLEAHSSTEDDGDEAAYPHHHMSGVWSPGGQHAARSNKSSGSLISGGNGSVSAVEEEEEEEENEGSSGGSKTGYSPAAKENNKPGEQSSSGAGAGGAGGAAKKKNRRKKRKGSKSRSGIRSFALHDHIFPLQPPHELLDQPGPSTDIVLPPSMLPRLAVLVFQHVLPGQPASLDAPRAELLQRLEETRLPLAAGPGGCPGHEQRRRPGQPRDPPERVDRQPEVLGPQGPEEPQRRPTRRRRQDPGRLRQEGCDAHAARDVDVLAHLTRFFFFFFSFCTRGGRRCGDGDAERLLAAEAEDGHLEPGARVPREQPARHGAVPAHRDLELCGGRRHHTAFRWRRWGRGRRGATAAAAATVAAAAGDGKRADVVVVEALRVVVPHVAVPGVQVLREVHRDVLARQPGRYAVAAAAADSFEPEREPRDAGRQHLLLGQRRRRHARHRRSRTGRPFGRELPHGRAVGAEVDGPAAAEGQAVGHEAGLAHVDADGQPGARQVRRGPVADEDGRLAGEVEHVARIKVGHGDADLRAHVQVAERLVEPVARELRVDERDASSSSRPVVVVARDAHEPGPAAAVVDVHGAAVGRREEEEVRAREQGDGRGRQRQGVGHEARGRDVRPHGAPVEVLGAVAQAALDQHRELHVGQRLLAVTAAAVTARLRQRARQQPALELDPVPRLEVDAQPGHELPPLPAVPGRPHRQRAVGLPLGAGEQRPQDGVVPRVDGAAGHAEHARRREGLH</sequence>
<comment type="subcellular location">
    <subcellularLocation>
        <location evidence="1">Membrane</location>
        <topology evidence="1">Multi-pass membrane protein</topology>
    </subcellularLocation>
</comment>
<dbReference type="GO" id="GO:0010960">
    <property type="term" value="P:magnesium ion homeostasis"/>
    <property type="evidence" value="ECO:0007669"/>
    <property type="project" value="InterPro"/>
</dbReference>
<accession>A0A507AXH9</accession>
<feature type="transmembrane region" description="Helical" evidence="9">
    <location>
        <begin position="121"/>
        <end position="142"/>
    </location>
</feature>
<evidence type="ECO:0000256" key="5">
    <source>
        <dbReference type="ARBA" id="ARBA00023136"/>
    </source>
</evidence>
<dbReference type="Proteomes" id="UP000319257">
    <property type="component" value="Unassembled WGS sequence"/>
</dbReference>
<dbReference type="InterPro" id="IPR044751">
    <property type="entry name" value="Ion_transp-like_CBS"/>
</dbReference>
<feature type="compositionally biased region" description="Acidic residues" evidence="8">
    <location>
        <begin position="725"/>
        <end position="735"/>
    </location>
</feature>
<feature type="region of interest" description="Disordered" evidence="8">
    <location>
        <begin position="614"/>
        <end position="652"/>
    </location>
</feature>
<evidence type="ECO:0000259" key="11">
    <source>
        <dbReference type="PROSITE" id="PS51846"/>
    </source>
</evidence>
<feature type="compositionally biased region" description="Basic residues" evidence="8">
    <location>
        <begin position="1104"/>
        <end position="1117"/>
    </location>
</feature>
<dbReference type="STRING" id="1093900.A0A507AXH9"/>